<dbReference type="RefSeq" id="WP_128775725.1">
    <property type="nucleotide sequence ID" value="NZ_RYFI01000001.1"/>
</dbReference>
<keyword evidence="3 4" id="KW-0408">Iron</keyword>
<evidence type="ECO:0000313" key="8">
    <source>
        <dbReference type="EMBL" id="RXF75546.1"/>
    </source>
</evidence>
<dbReference type="Pfam" id="PF13442">
    <property type="entry name" value="Cytochrome_CBB3"/>
    <property type="match status" value="1"/>
</dbReference>
<evidence type="ECO:0000256" key="3">
    <source>
        <dbReference type="ARBA" id="ARBA00023004"/>
    </source>
</evidence>
<evidence type="ECO:0000256" key="4">
    <source>
        <dbReference type="PROSITE-ProRule" id="PRU00433"/>
    </source>
</evidence>
<feature type="compositionally biased region" description="Low complexity" evidence="5">
    <location>
        <begin position="206"/>
        <end position="216"/>
    </location>
</feature>
<feature type="chain" id="PRO_5020324622" evidence="6">
    <location>
        <begin position="26"/>
        <end position="240"/>
    </location>
</feature>
<evidence type="ECO:0000256" key="6">
    <source>
        <dbReference type="SAM" id="SignalP"/>
    </source>
</evidence>
<evidence type="ECO:0000256" key="5">
    <source>
        <dbReference type="SAM" id="MobiDB-lite"/>
    </source>
</evidence>
<dbReference type="OrthoDB" id="9779283at2"/>
<organism evidence="8 9">
    <name type="scientific">Hansschlegelia zhihuaiae</name>
    <dbReference type="NCBI Taxonomy" id="405005"/>
    <lineage>
        <taxon>Bacteria</taxon>
        <taxon>Pseudomonadati</taxon>
        <taxon>Pseudomonadota</taxon>
        <taxon>Alphaproteobacteria</taxon>
        <taxon>Hyphomicrobiales</taxon>
        <taxon>Methylopilaceae</taxon>
        <taxon>Hansschlegelia</taxon>
    </lineage>
</organism>
<evidence type="ECO:0000256" key="1">
    <source>
        <dbReference type="ARBA" id="ARBA00022617"/>
    </source>
</evidence>
<protein>
    <submittedName>
        <fullName evidence="8">Cytochrome c</fullName>
    </submittedName>
</protein>
<evidence type="ECO:0000256" key="2">
    <source>
        <dbReference type="ARBA" id="ARBA00022723"/>
    </source>
</evidence>
<sequence>MRSLDLRSSVAALCVTLAVATAAQAADFGKRPEAGFGRPIGEADLKLWDIDIATPSGGNLPAGEGTVAAGKAVYEAKCLACHGENAAGGPVYGTMVGGIGSMTKSPRVLTPGSMYPYAPILFDYVRRAMPMNAPQSLTADEVYAVAAYIYNLNGLVPADFKMNAQTMPKIPMPNRDGFIRDDRPDTRAERCMTDCKPIGTVADASKPAASGTAAAAGGTGNQVIMGDPKSGAAASPAARP</sequence>
<keyword evidence="6" id="KW-0732">Signal</keyword>
<dbReference type="Proteomes" id="UP000289708">
    <property type="component" value="Unassembled WGS sequence"/>
</dbReference>
<gene>
    <name evidence="8" type="ORF">EK403_01455</name>
</gene>
<dbReference type="InterPro" id="IPR036909">
    <property type="entry name" value="Cyt_c-like_dom_sf"/>
</dbReference>
<keyword evidence="1 4" id="KW-0349">Heme</keyword>
<dbReference type="AlphaFoldDB" id="A0A4Q0MQY1"/>
<keyword evidence="9" id="KW-1185">Reference proteome</keyword>
<evidence type="ECO:0000313" key="9">
    <source>
        <dbReference type="Proteomes" id="UP000289708"/>
    </source>
</evidence>
<feature type="region of interest" description="Disordered" evidence="5">
    <location>
        <begin position="206"/>
        <end position="240"/>
    </location>
</feature>
<dbReference type="GO" id="GO:0020037">
    <property type="term" value="F:heme binding"/>
    <property type="evidence" value="ECO:0007669"/>
    <property type="project" value="InterPro"/>
</dbReference>
<dbReference type="Gene3D" id="1.10.760.10">
    <property type="entry name" value="Cytochrome c-like domain"/>
    <property type="match status" value="1"/>
</dbReference>
<comment type="caution">
    <text evidence="8">The sequence shown here is derived from an EMBL/GenBank/DDBJ whole genome shotgun (WGS) entry which is preliminary data.</text>
</comment>
<accession>A0A4Q0MQY1</accession>
<dbReference type="GO" id="GO:0009055">
    <property type="term" value="F:electron transfer activity"/>
    <property type="evidence" value="ECO:0007669"/>
    <property type="project" value="InterPro"/>
</dbReference>
<feature type="signal peptide" evidence="6">
    <location>
        <begin position="1"/>
        <end position="25"/>
    </location>
</feature>
<proteinExistence type="predicted"/>
<dbReference type="PROSITE" id="PS51007">
    <property type="entry name" value="CYTC"/>
    <property type="match status" value="1"/>
</dbReference>
<dbReference type="InterPro" id="IPR009056">
    <property type="entry name" value="Cyt_c-like_dom"/>
</dbReference>
<dbReference type="EMBL" id="RYFI01000001">
    <property type="protein sequence ID" value="RXF75546.1"/>
    <property type="molecule type" value="Genomic_DNA"/>
</dbReference>
<dbReference type="SUPFAM" id="SSF46626">
    <property type="entry name" value="Cytochrome c"/>
    <property type="match status" value="1"/>
</dbReference>
<reference evidence="8 9" key="1">
    <citation type="submission" date="2018-12" db="EMBL/GenBank/DDBJ databases">
        <title>bacterium Hansschlegelia zhihuaiae S113.</title>
        <authorList>
            <person name="He J."/>
        </authorList>
    </citation>
    <scope>NUCLEOTIDE SEQUENCE [LARGE SCALE GENOMIC DNA]</scope>
    <source>
        <strain evidence="8 9">S 113</strain>
    </source>
</reference>
<dbReference type="GO" id="GO:0046872">
    <property type="term" value="F:metal ion binding"/>
    <property type="evidence" value="ECO:0007669"/>
    <property type="project" value="UniProtKB-KW"/>
</dbReference>
<evidence type="ECO:0000259" key="7">
    <source>
        <dbReference type="PROSITE" id="PS51007"/>
    </source>
</evidence>
<name>A0A4Q0MQY1_9HYPH</name>
<feature type="domain" description="Cytochrome c" evidence="7">
    <location>
        <begin position="65"/>
        <end position="153"/>
    </location>
</feature>
<keyword evidence="2 4" id="KW-0479">Metal-binding</keyword>